<dbReference type="SUPFAM" id="SSF51735">
    <property type="entry name" value="NAD(P)-binding Rossmann-fold domains"/>
    <property type="match status" value="1"/>
</dbReference>
<keyword evidence="5 9" id="KW-0220">Diaminopimelate biosynthesis</keyword>
<dbReference type="GO" id="GO:0051287">
    <property type="term" value="F:NAD binding"/>
    <property type="evidence" value="ECO:0007669"/>
    <property type="project" value="UniProtKB-UniRule"/>
</dbReference>
<name>A0AAE3VB67_9FIRM</name>
<dbReference type="Pfam" id="PF01113">
    <property type="entry name" value="DapB_N"/>
    <property type="match status" value="1"/>
</dbReference>
<feature type="active site" description="Proton donor" evidence="9">
    <location>
        <position position="148"/>
    </location>
</feature>
<keyword evidence="3 9" id="KW-0028">Amino-acid biosynthesis</keyword>
<feature type="active site" description="Proton donor/acceptor" evidence="9">
    <location>
        <position position="144"/>
    </location>
</feature>
<comment type="catalytic activity">
    <reaction evidence="9">
        <text>(S)-2,3,4,5-tetrahydrodipicolinate + NAD(+) + H2O = (2S,4S)-4-hydroxy-2,3,4,5-tetrahydrodipicolinate + NADH + H(+)</text>
        <dbReference type="Rhea" id="RHEA:35323"/>
        <dbReference type="ChEBI" id="CHEBI:15377"/>
        <dbReference type="ChEBI" id="CHEBI:15378"/>
        <dbReference type="ChEBI" id="CHEBI:16845"/>
        <dbReference type="ChEBI" id="CHEBI:57540"/>
        <dbReference type="ChEBI" id="CHEBI:57945"/>
        <dbReference type="ChEBI" id="CHEBI:67139"/>
        <dbReference type="EC" id="1.17.1.8"/>
    </reaction>
</comment>
<dbReference type="Pfam" id="PF05173">
    <property type="entry name" value="DapB_C"/>
    <property type="match status" value="1"/>
</dbReference>
<reference evidence="13" key="1">
    <citation type="submission" date="2023-07" db="EMBL/GenBank/DDBJ databases">
        <title>Genomic Encyclopedia of Type Strains, Phase IV (KMG-IV): sequencing the most valuable type-strain genomes for metagenomic binning, comparative biology and taxonomic classification.</title>
        <authorList>
            <person name="Goeker M."/>
        </authorList>
    </citation>
    <scope>NUCLEOTIDE SEQUENCE</scope>
    <source>
        <strain evidence="13">DSM 19659</strain>
    </source>
</reference>
<dbReference type="Gene3D" id="3.40.50.720">
    <property type="entry name" value="NAD(P)-binding Rossmann-like Domain"/>
    <property type="match status" value="1"/>
</dbReference>
<dbReference type="PIRSF" id="PIRSF000161">
    <property type="entry name" value="DHPR"/>
    <property type="match status" value="1"/>
</dbReference>
<comment type="similarity">
    <text evidence="1 9">Belongs to the DapB family.</text>
</comment>
<accession>A0AAE3VB67</accession>
<dbReference type="Proteomes" id="UP001241537">
    <property type="component" value="Unassembled WGS sequence"/>
</dbReference>
<dbReference type="GO" id="GO:0019877">
    <property type="term" value="P:diaminopimelate biosynthetic process"/>
    <property type="evidence" value="ECO:0007669"/>
    <property type="project" value="UniProtKB-UniRule"/>
</dbReference>
<dbReference type="InterPro" id="IPR022664">
    <property type="entry name" value="DapB_N_CS"/>
</dbReference>
<dbReference type="EC" id="1.17.1.8" evidence="9 10"/>
<evidence type="ECO:0000259" key="11">
    <source>
        <dbReference type="Pfam" id="PF01113"/>
    </source>
</evidence>
<feature type="binding site" evidence="9">
    <location>
        <position position="145"/>
    </location>
    <ligand>
        <name>(S)-2,3,4,5-tetrahydrodipicolinate</name>
        <dbReference type="ChEBI" id="CHEBI:16845"/>
    </ligand>
</feature>
<dbReference type="InterPro" id="IPR023940">
    <property type="entry name" value="DHDPR_bac"/>
</dbReference>
<dbReference type="Gene3D" id="3.30.360.10">
    <property type="entry name" value="Dihydrodipicolinate Reductase, domain 2"/>
    <property type="match status" value="1"/>
</dbReference>
<sequence length="256" mass="27654">MINIILHGCNGHMGRMICDTAAEETGIRIAAGVDVDTAVHYDFPVFEHMSDISGVEADVIIDFSVARAVDALISYVEKTQIPAIICTTGLTMEQQIRLEEASKKTALLRSANMALGVNLLIRLAADAAKILAANGYDIEIVEKHHRRKVDAPSGTALAIADSINDACDGQFRYVYGRSERHEARDPHEIGISAVRGGTIPGDHDVIFAGEDELITLSHTAYSRKIWAKGAFTAARFLAGKPAGYYTMADVIGDVLK</sequence>
<evidence type="ECO:0000256" key="10">
    <source>
        <dbReference type="NCBIfam" id="TIGR00036"/>
    </source>
</evidence>
<evidence type="ECO:0000259" key="12">
    <source>
        <dbReference type="Pfam" id="PF05173"/>
    </source>
</evidence>
<dbReference type="GO" id="GO:0005829">
    <property type="term" value="C:cytosol"/>
    <property type="evidence" value="ECO:0007669"/>
    <property type="project" value="TreeGrafter"/>
</dbReference>
<comment type="pathway">
    <text evidence="9">Amino-acid biosynthesis; L-lysine biosynthesis via DAP pathway; (S)-tetrahydrodipicolinate from L-aspartate: step 4/4.</text>
</comment>
<evidence type="ECO:0000256" key="9">
    <source>
        <dbReference type="HAMAP-Rule" id="MF_00102"/>
    </source>
</evidence>
<dbReference type="GO" id="GO:0050661">
    <property type="term" value="F:NADP binding"/>
    <property type="evidence" value="ECO:0007669"/>
    <property type="project" value="UniProtKB-UniRule"/>
</dbReference>
<keyword evidence="2 9" id="KW-0963">Cytoplasm</keyword>
<dbReference type="NCBIfam" id="TIGR00036">
    <property type="entry name" value="dapB"/>
    <property type="match status" value="1"/>
</dbReference>
<dbReference type="HAMAP" id="MF_00102">
    <property type="entry name" value="DapB"/>
    <property type="match status" value="1"/>
</dbReference>
<feature type="binding site" evidence="9">
    <location>
        <position position="47"/>
    </location>
    <ligand>
        <name>NAD(+)</name>
        <dbReference type="ChEBI" id="CHEBI:57540"/>
    </ligand>
</feature>
<comment type="caution">
    <text evidence="9">Lacks conserved residue(s) required for the propagation of feature annotation.</text>
</comment>
<comment type="subcellular location">
    <subcellularLocation>
        <location evidence="9">Cytoplasm</location>
    </subcellularLocation>
</comment>
<feature type="domain" description="Dihydrodipicolinate reductase N-terminal" evidence="11">
    <location>
        <begin position="2"/>
        <end position="113"/>
    </location>
</feature>
<evidence type="ECO:0000256" key="6">
    <source>
        <dbReference type="ARBA" id="ARBA00023002"/>
    </source>
</evidence>
<proteinExistence type="inferred from homology"/>
<dbReference type="RefSeq" id="WP_307254836.1">
    <property type="nucleotide sequence ID" value="NZ_JAUSTO010000009.1"/>
</dbReference>
<dbReference type="GO" id="GO:0016726">
    <property type="term" value="F:oxidoreductase activity, acting on CH or CH2 groups, NAD or NADP as acceptor"/>
    <property type="evidence" value="ECO:0007669"/>
    <property type="project" value="UniProtKB-UniRule"/>
</dbReference>
<dbReference type="PROSITE" id="PS01298">
    <property type="entry name" value="DAPB"/>
    <property type="match status" value="1"/>
</dbReference>
<keyword evidence="14" id="KW-1185">Reference proteome</keyword>
<comment type="caution">
    <text evidence="9">Was originally thought to be a dihydrodipicolinate reductase (DHDPR), catalyzing the conversion of dihydrodipicolinate to tetrahydrodipicolinate. However, it was shown in E.coli that the substrate of the enzymatic reaction is not dihydrodipicolinate (DHDP) but in fact (2S,4S)-4-hydroxy-2,3,4,5-tetrahydrodipicolinic acid (HTPA), the product released by the DapA-catalyzed reaction.</text>
</comment>
<feature type="binding site" evidence="9">
    <location>
        <begin position="86"/>
        <end position="88"/>
    </location>
    <ligand>
        <name>NAD(+)</name>
        <dbReference type="ChEBI" id="CHEBI:57540"/>
    </ligand>
</feature>
<keyword evidence="4 9" id="KW-0521">NADP</keyword>
<evidence type="ECO:0000256" key="1">
    <source>
        <dbReference type="ARBA" id="ARBA00006642"/>
    </source>
</evidence>
<feature type="binding site" evidence="9">
    <location>
        <begin position="154"/>
        <end position="155"/>
    </location>
    <ligand>
        <name>(S)-2,3,4,5-tetrahydrodipicolinate</name>
        <dbReference type="ChEBI" id="CHEBI:16845"/>
    </ligand>
</feature>
<dbReference type="EMBL" id="JAUSTO010000009">
    <property type="protein sequence ID" value="MDQ0152902.1"/>
    <property type="molecule type" value="Genomic_DNA"/>
</dbReference>
<dbReference type="PANTHER" id="PTHR20836">
    <property type="entry name" value="DIHYDRODIPICOLINATE REDUCTASE"/>
    <property type="match status" value="1"/>
</dbReference>
<organism evidence="13 14">
    <name type="scientific">Moryella indoligenes</name>
    <dbReference type="NCBI Taxonomy" id="371674"/>
    <lineage>
        <taxon>Bacteria</taxon>
        <taxon>Bacillati</taxon>
        <taxon>Bacillota</taxon>
        <taxon>Clostridia</taxon>
        <taxon>Lachnospirales</taxon>
        <taxon>Lachnospiraceae</taxon>
        <taxon>Moryella</taxon>
    </lineage>
</organism>
<dbReference type="PANTHER" id="PTHR20836:SF7">
    <property type="entry name" value="4-HYDROXY-TETRAHYDRODIPICOLINATE REDUCTASE"/>
    <property type="match status" value="1"/>
</dbReference>
<keyword evidence="8 9" id="KW-0457">Lysine biosynthesis</keyword>
<comment type="subunit">
    <text evidence="9">Homotetramer.</text>
</comment>
<feature type="binding site" evidence="9">
    <location>
        <begin position="110"/>
        <end position="113"/>
    </location>
    <ligand>
        <name>NAD(+)</name>
        <dbReference type="ChEBI" id="CHEBI:57540"/>
    </ligand>
</feature>
<feature type="domain" description="Dihydrodipicolinate reductase C-terminal" evidence="12">
    <location>
        <begin position="116"/>
        <end position="251"/>
    </location>
</feature>
<dbReference type="SUPFAM" id="SSF55347">
    <property type="entry name" value="Glyceraldehyde-3-phosphate dehydrogenase-like, C-terminal domain"/>
    <property type="match status" value="1"/>
</dbReference>
<dbReference type="InterPro" id="IPR022663">
    <property type="entry name" value="DapB_C"/>
</dbReference>
<keyword evidence="7 9" id="KW-0520">NAD</keyword>
<feature type="binding site" evidence="9">
    <location>
        <begin position="8"/>
        <end position="13"/>
    </location>
    <ligand>
        <name>NAD(+)</name>
        <dbReference type="ChEBI" id="CHEBI:57540"/>
    </ligand>
</feature>
<keyword evidence="6 9" id="KW-0560">Oxidoreductase</keyword>
<evidence type="ECO:0000256" key="3">
    <source>
        <dbReference type="ARBA" id="ARBA00022605"/>
    </source>
</evidence>
<evidence type="ECO:0000313" key="13">
    <source>
        <dbReference type="EMBL" id="MDQ0152902.1"/>
    </source>
</evidence>
<protein>
    <recommendedName>
        <fullName evidence="9 10">4-hydroxy-tetrahydrodipicolinate reductase</fullName>
        <shortName evidence="9">HTPA reductase</shortName>
        <ecNumber evidence="9 10">1.17.1.8</ecNumber>
    </recommendedName>
</protein>
<evidence type="ECO:0000313" key="14">
    <source>
        <dbReference type="Proteomes" id="UP001241537"/>
    </source>
</evidence>
<dbReference type="CDD" id="cd02274">
    <property type="entry name" value="DHDPR_N"/>
    <property type="match status" value="1"/>
</dbReference>
<dbReference type="AlphaFoldDB" id="A0AAE3VB67"/>
<dbReference type="GO" id="GO:0009089">
    <property type="term" value="P:lysine biosynthetic process via diaminopimelate"/>
    <property type="evidence" value="ECO:0007669"/>
    <property type="project" value="UniProtKB-UniRule"/>
</dbReference>
<evidence type="ECO:0000256" key="2">
    <source>
        <dbReference type="ARBA" id="ARBA00022490"/>
    </source>
</evidence>
<comment type="catalytic activity">
    <reaction evidence="9">
        <text>(S)-2,3,4,5-tetrahydrodipicolinate + NADP(+) + H2O = (2S,4S)-4-hydroxy-2,3,4,5-tetrahydrodipicolinate + NADPH + H(+)</text>
        <dbReference type="Rhea" id="RHEA:35331"/>
        <dbReference type="ChEBI" id="CHEBI:15377"/>
        <dbReference type="ChEBI" id="CHEBI:15378"/>
        <dbReference type="ChEBI" id="CHEBI:16845"/>
        <dbReference type="ChEBI" id="CHEBI:57783"/>
        <dbReference type="ChEBI" id="CHEBI:58349"/>
        <dbReference type="ChEBI" id="CHEBI:67139"/>
        <dbReference type="EC" id="1.17.1.8"/>
    </reaction>
</comment>
<evidence type="ECO:0000256" key="4">
    <source>
        <dbReference type="ARBA" id="ARBA00022857"/>
    </source>
</evidence>
<comment type="caution">
    <text evidence="13">The sequence shown here is derived from an EMBL/GenBank/DDBJ whole genome shotgun (WGS) entry which is preliminary data.</text>
</comment>
<evidence type="ECO:0000256" key="8">
    <source>
        <dbReference type="ARBA" id="ARBA00023154"/>
    </source>
</evidence>
<gene>
    <name evidence="9" type="primary">dapB</name>
    <name evidence="13" type="ORF">J2S20_001603</name>
</gene>
<dbReference type="InterPro" id="IPR036291">
    <property type="entry name" value="NAD(P)-bd_dom_sf"/>
</dbReference>
<dbReference type="GO" id="GO:0008839">
    <property type="term" value="F:4-hydroxy-tetrahydrodipicolinate reductase"/>
    <property type="evidence" value="ECO:0007669"/>
    <property type="project" value="UniProtKB-UniRule"/>
</dbReference>
<evidence type="ECO:0000256" key="5">
    <source>
        <dbReference type="ARBA" id="ARBA00022915"/>
    </source>
</evidence>
<comment type="function">
    <text evidence="9">Catalyzes the conversion of 4-hydroxy-tetrahydrodipicolinate (HTPA) to tetrahydrodipicolinate.</text>
</comment>
<evidence type="ECO:0000256" key="7">
    <source>
        <dbReference type="ARBA" id="ARBA00023027"/>
    </source>
</evidence>
<dbReference type="InterPro" id="IPR000846">
    <property type="entry name" value="DapB_N"/>
</dbReference>
<dbReference type="FunFam" id="3.30.360.10:FF:000009">
    <property type="entry name" value="4-hydroxy-tetrahydrodipicolinate reductase"/>
    <property type="match status" value="1"/>
</dbReference>